<dbReference type="PANTHER" id="PTHR33420">
    <property type="entry name" value="FIMBRIAL SUBUNIT ELFA-RELATED"/>
    <property type="match status" value="1"/>
</dbReference>
<dbReference type="InterPro" id="IPR008966">
    <property type="entry name" value="Adhesion_dom_sf"/>
</dbReference>
<evidence type="ECO:0000313" key="7">
    <source>
        <dbReference type="EMBL" id="UYU33890.1"/>
    </source>
</evidence>
<evidence type="ECO:0000256" key="3">
    <source>
        <dbReference type="ARBA" id="ARBA00022729"/>
    </source>
</evidence>
<dbReference type="InterPro" id="IPR000259">
    <property type="entry name" value="Adhesion_dom_fimbrial"/>
</dbReference>
<accession>A0ABY6JJD0</accession>
<dbReference type="InterPro" id="IPR036937">
    <property type="entry name" value="Adhesion_dom_fimbrial_sf"/>
</dbReference>
<evidence type="ECO:0000313" key="8">
    <source>
        <dbReference type="Proteomes" id="UP001156318"/>
    </source>
</evidence>
<dbReference type="Gene3D" id="2.60.40.1090">
    <property type="entry name" value="Fimbrial-type adhesion domain"/>
    <property type="match status" value="1"/>
</dbReference>
<evidence type="ECO:0000259" key="6">
    <source>
        <dbReference type="Pfam" id="PF22003"/>
    </source>
</evidence>
<feature type="domain" description="Fimbrial-type adhesion" evidence="5">
    <location>
        <begin position="190"/>
        <end position="325"/>
    </location>
</feature>
<dbReference type="PANTHER" id="PTHR33420:SF3">
    <property type="entry name" value="FIMBRIAL SUBUNIT ELFA"/>
    <property type="match status" value="1"/>
</dbReference>
<keyword evidence="8" id="KW-1185">Reference proteome</keyword>
<dbReference type="SUPFAM" id="SSF49401">
    <property type="entry name" value="Bacterial adhesins"/>
    <property type="match status" value="1"/>
</dbReference>
<sequence>MMAVLYSLAANVQAECDLDPASPGGPWIANIPAALITIDASLPADTVNPIAQFDSPVQGYNQEYIDCHKGTPYGKSAYGLSGQDSSTRIYKTNIDGIGIKLLWNNGGAFGQYPSNQTYTPSDGANVGRFIYPSASFFRVQFFKTADSLMLTNPDGEQALPAGEIAYNWLVNNSPAQYTQQLNIGRITVISTPSCIYTPSQTVDFGTVTSNTLTTEGIQRPLPFEINCRTDYGYYSASATLTTSTPSSDNSYIKVMDAGGHDDRMGIKIRNAQGQDMKVDGSSSENISNKASMIPAQFNWTAILIPTGSSHPTDGDFTARAEIILQLR</sequence>
<dbReference type="Pfam" id="PF22003">
    <property type="entry name" value="MrkDrd"/>
    <property type="match status" value="1"/>
</dbReference>
<dbReference type="InterPro" id="IPR054160">
    <property type="entry name" value="MrkD_recept-bd"/>
</dbReference>
<reference evidence="7 8" key="1">
    <citation type="submission" date="2021-05" db="EMBL/GenBank/DDBJ databases">
        <title>Isolation, identification, and the growth promoting effects of Pantoea dispersa strain YSD J2 from the aboveground leaves of Cyperus esculentus L.Var. Sativus.</title>
        <authorList>
            <person name="Wang S."/>
            <person name="Tang X.M."/>
            <person name="Huang Y.N."/>
        </authorList>
    </citation>
    <scope>NUCLEOTIDE SEQUENCE [LARGE SCALE GENOMIC DNA]</scope>
    <source>
        <strain evidence="8">YSD YN2</strain>
    </source>
</reference>
<evidence type="ECO:0000259" key="5">
    <source>
        <dbReference type="Pfam" id="PF00419"/>
    </source>
</evidence>
<feature type="domain" description="MrkD-like receptor binding" evidence="6">
    <location>
        <begin position="50"/>
        <end position="146"/>
    </location>
</feature>
<evidence type="ECO:0000256" key="2">
    <source>
        <dbReference type="ARBA" id="ARBA00006671"/>
    </source>
</evidence>
<organism evidence="7 8">
    <name type="scientific">Siccibacter colletis</name>
    <dbReference type="NCBI Taxonomy" id="1505757"/>
    <lineage>
        <taxon>Bacteria</taxon>
        <taxon>Pseudomonadati</taxon>
        <taxon>Pseudomonadota</taxon>
        <taxon>Gammaproteobacteria</taxon>
        <taxon>Enterobacterales</taxon>
        <taxon>Enterobacteriaceae</taxon>
        <taxon>Siccibacter</taxon>
    </lineage>
</organism>
<protein>
    <submittedName>
        <fullName evidence="7">Fimbrial protein</fullName>
    </submittedName>
</protein>
<name>A0ABY6JJD0_9ENTR</name>
<proteinExistence type="inferred from homology"/>
<comment type="similarity">
    <text evidence="2">Belongs to the fimbrial protein family.</text>
</comment>
<dbReference type="InterPro" id="IPR050263">
    <property type="entry name" value="Bact_Fimbrial_Adh_Pro"/>
</dbReference>
<evidence type="ECO:0000256" key="1">
    <source>
        <dbReference type="ARBA" id="ARBA00004561"/>
    </source>
</evidence>
<dbReference type="EMBL" id="CP074352">
    <property type="protein sequence ID" value="UYU33890.1"/>
    <property type="molecule type" value="Genomic_DNA"/>
</dbReference>
<dbReference type="Pfam" id="PF00419">
    <property type="entry name" value="Fimbrial"/>
    <property type="match status" value="1"/>
</dbReference>
<keyword evidence="3" id="KW-0732">Signal</keyword>
<evidence type="ECO:0000256" key="4">
    <source>
        <dbReference type="ARBA" id="ARBA00023263"/>
    </source>
</evidence>
<dbReference type="Gene3D" id="2.60.40.3310">
    <property type="match status" value="1"/>
</dbReference>
<keyword evidence="4" id="KW-0281">Fimbrium</keyword>
<gene>
    <name evidence="7" type="ORF">KFZ77_16050</name>
</gene>
<dbReference type="Proteomes" id="UP001156318">
    <property type="component" value="Chromosome"/>
</dbReference>
<comment type="subcellular location">
    <subcellularLocation>
        <location evidence="1">Fimbrium</location>
    </subcellularLocation>
</comment>